<feature type="domain" description="HTH lacI-type" evidence="5">
    <location>
        <begin position="13"/>
        <end position="67"/>
    </location>
</feature>
<organism evidence="6 7">
    <name type="scientific">Arthrobacter bussei</name>
    <dbReference type="NCBI Taxonomy" id="2594179"/>
    <lineage>
        <taxon>Bacteria</taxon>
        <taxon>Bacillati</taxon>
        <taxon>Actinomycetota</taxon>
        <taxon>Actinomycetes</taxon>
        <taxon>Micrococcales</taxon>
        <taxon>Micrococcaceae</taxon>
        <taxon>Arthrobacter</taxon>
    </lineage>
</organism>
<dbReference type="PROSITE" id="PS50932">
    <property type="entry name" value="HTH_LACI_2"/>
    <property type="match status" value="1"/>
</dbReference>
<dbReference type="SUPFAM" id="SSF47413">
    <property type="entry name" value="lambda repressor-like DNA-binding domains"/>
    <property type="match status" value="1"/>
</dbReference>
<evidence type="ECO:0000256" key="1">
    <source>
        <dbReference type="ARBA" id="ARBA00023015"/>
    </source>
</evidence>
<dbReference type="Proteomes" id="UP000326464">
    <property type="component" value="Unassembled WGS sequence"/>
</dbReference>
<sequence length="348" mass="37042">MTAADGPAPPRAANIRDVARLAGVSHQTVSRVLNGHPSLRAETRDRVLAAMEELSFRPNRAARALVTSRSTTIGVLVSKGFEYGPAASLQAIDSAAREAGYGVDVAHLDDVDDGSIRSALDRLLAHGVDGLIILAPQTRTLAEIEHLSITLPFVTVHSAQGHDDHRLSVDQSGGAALATRHLIDLGHRRIAHIAGPDGWFETEARIRGYRRAMRDAGLDPEPLLAGTWTADSGYRAGRTLLAGASSRGVTAVFSSNDQMALGLLHALREGGRSVPEDMSVVGFDDVPEAAHYQPPLTTVRQDFPELGRRCVARLLGLIGEAEPVRDGDAAPEVRTELVSRGSTARPPS</sequence>
<dbReference type="PROSITE" id="PS00356">
    <property type="entry name" value="HTH_LACI_1"/>
    <property type="match status" value="1"/>
</dbReference>
<dbReference type="AlphaFoldDB" id="A0A7X1NRG6"/>
<dbReference type="EMBL" id="VJXX01000004">
    <property type="protein sequence ID" value="MPY11537.1"/>
    <property type="molecule type" value="Genomic_DNA"/>
</dbReference>
<comment type="caution">
    <text evidence="6">The sequence shown here is derived from an EMBL/GenBank/DDBJ whole genome shotgun (WGS) entry which is preliminary data.</text>
</comment>
<dbReference type="Gene3D" id="3.40.50.2300">
    <property type="match status" value="2"/>
</dbReference>
<dbReference type="GO" id="GO:0003700">
    <property type="term" value="F:DNA-binding transcription factor activity"/>
    <property type="evidence" value="ECO:0007669"/>
    <property type="project" value="TreeGrafter"/>
</dbReference>
<evidence type="ECO:0000256" key="2">
    <source>
        <dbReference type="ARBA" id="ARBA00023125"/>
    </source>
</evidence>
<dbReference type="InterPro" id="IPR028082">
    <property type="entry name" value="Peripla_BP_I"/>
</dbReference>
<dbReference type="CDD" id="cd01392">
    <property type="entry name" value="HTH_LacI"/>
    <property type="match status" value="1"/>
</dbReference>
<protein>
    <submittedName>
        <fullName evidence="6">LacI family transcriptional regulator</fullName>
    </submittedName>
</protein>
<dbReference type="InterPro" id="IPR010982">
    <property type="entry name" value="Lambda_DNA-bd_dom_sf"/>
</dbReference>
<proteinExistence type="predicted"/>
<dbReference type="Gene3D" id="1.10.260.40">
    <property type="entry name" value="lambda repressor-like DNA-binding domains"/>
    <property type="match status" value="1"/>
</dbReference>
<name>A0A7X1NRG6_9MICC</name>
<evidence type="ECO:0000259" key="5">
    <source>
        <dbReference type="PROSITE" id="PS50932"/>
    </source>
</evidence>
<feature type="region of interest" description="Disordered" evidence="4">
    <location>
        <begin position="326"/>
        <end position="348"/>
    </location>
</feature>
<dbReference type="SUPFAM" id="SSF53822">
    <property type="entry name" value="Periplasmic binding protein-like I"/>
    <property type="match status" value="1"/>
</dbReference>
<dbReference type="CDD" id="cd01574">
    <property type="entry name" value="PBP1_LacI"/>
    <property type="match status" value="1"/>
</dbReference>
<gene>
    <name evidence="6" type="ORF">FNH21_12560</name>
</gene>
<dbReference type="PRINTS" id="PR00036">
    <property type="entry name" value="HTHLACI"/>
</dbReference>
<dbReference type="PANTHER" id="PTHR30146:SF109">
    <property type="entry name" value="HTH-TYPE TRANSCRIPTIONAL REGULATOR GALS"/>
    <property type="match status" value="1"/>
</dbReference>
<dbReference type="InterPro" id="IPR000843">
    <property type="entry name" value="HTH_LacI"/>
</dbReference>
<keyword evidence="7" id="KW-1185">Reference proteome</keyword>
<dbReference type="InterPro" id="IPR046335">
    <property type="entry name" value="LacI/GalR-like_sensor"/>
</dbReference>
<dbReference type="Pfam" id="PF13377">
    <property type="entry name" value="Peripla_BP_3"/>
    <property type="match status" value="1"/>
</dbReference>
<evidence type="ECO:0000313" key="7">
    <source>
        <dbReference type="Proteomes" id="UP000326464"/>
    </source>
</evidence>
<feature type="compositionally biased region" description="Basic and acidic residues" evidence="4">
    <location>
        <begin position="326"/>
        <end position="337"/>
    </location>
</feature>
<accession>A0A7X1NRG6</accession>
<keyword evidence="3" id="KW-0804">Transcription</keyword>
<dbReference type="Pfam" id="PF00356">
    <property type="entry name" value="LacI"/>
    <property type="match status" value="1"/>
</dbReference>
<dbReference type="SMART" id="SM00354">
    <property type="entry name" value="HTH_LACI"/>
    <property type="match status" value="1"/>
</dbReference>
<evidence type="ECO:0000256" key="3">
    <source>
        <dbReference type="ARBA" id="ARBA00023163"/>
    </source>
</evidence>
<dbReference type="GO" id="GO:0000976">
    <property type="term" value="F:transcription cis-regulatory region binding"/>
    <property type="evidence" value="ECO:0007669"/>
    <property type="project" value="TreeGrafter"/>
</dbReference>
<keyword evidence="1" id="KW-0805">Transcription regulation</keyword>
<evidence type="ECO:0000256" key="4">
    <source>
        <dbReference type="SAM" id="MobiDB-lite"/>
    </source>
</evidence>
<reference evidence="7" key="1">
    <citation type="submission" date="2019-07" db="EMBL/GenBank/DDBJ databases">
        <title>Arthrobacter KR32 sp. nov., isolated from mountain cheese made of cows milk.</title>
        <authorList>
            <person name="Flegler A."/>
        </authorList>
    </citation>
    <scope>NUCLEOTIDE SEQUENCE [LARGE SCALE GENOMIC DNA]</scope>
    <source>
        <strain evidence="7">KR32</strain>
    </source>
</reference>
<evidence type="ECO:0000313" key="6">
    <source>
        <dbReference type="EMBL" id="MPY11537.1"/>
    </source>
</evidence>
<keyword evidence="2" id="KW-0238">DNA-binding</keyword>
<dbReference type="PANTHER" id="PTHR30146">
    <property type="entry name" value="LACI-RELATED TRANSCRIPTIONAL REPRESSOR"/>
    <property type="match status" value="1"/>
</dbReference>